<keyword evidence="2" id="KW-1185">Reference proteome</keyword>
<name>A0A553PRY9_TIGCA</name>
<gene>
    <name evidence="1" type="ORF">TCAL_03008</name>
</gene>
<accession>A0A553PRY9</accession>
<reference evidence="1 2" key="1">
    <citation type="journal article" date="2018" name="Nat. Ecol. Evol.">
        <title>Genomic signatures of mitonuclear coevolution across populations of Tigriopus californicus.</title>
        <authorList>
            <person name="Barreto F.S."/>
            <person name="Watson E.T."/>
            <person name="Lima T.G."/>
            <person name="Willett C.S."/>
            <person name="Edmands S."/>
            <person name="Li W."/>
            <person name="Burton R.S."/>
        </authorList>
    </citation>
    <scope>NUCLEOTIDE SEQUENCE [LARGE SCALE GENOMIC DNA]</scope>
    <source>
        <strain evidence="1 2">San Diego</strain>
    </source>
</reference>
<comment type="caution">
    <text evidence="1">The sequence shown here is derived from an EMBL/GenBank/DDBJ whole genome shotgun (WGS) entry which is preliminary data.</text>
</comment>
<evidence type="ECO:0000313" key="1">
    <source>
        <dbReference type="EMBL" id="TRY80443.1"/>
    </source>
</evidence>
<dbReference type="Proteomes" id="UP000318571">
    <property type="component" value="Chromosome 12"/>
</dbReference>
<organism evidence="1 2">
    <name type="scientific">Tigriopus californicus</name>
    <name type="common">Marine copepod</name>
    <dbReference type="NCBI Taxonomy" id="6832"/>
    <lineage>
        <taxon>Eukaryota</taxon>
        <taxon>Metazoa</taxon>
        <taxon>Ecdysozoa</taxon>
        <taxon>Arthropoda</taxon>
        <taxon>Crustacea</taxon>
        <taxon>Multicrustacea</taxon>
        <taxon>Hexanauplia</taxon>
        <taxon>Copepoda</taxon>
        <taxon>Harpacticoida</taxon>
        <taxon>Harpacticidae</taxon>
        <taxon>Tigriopus</taxon>
    </lineage>
</organism>
<dbReference type="EMBL" id="VCGU01000001">
    <property type="protein sequence ID" value="TRY80443.1"/>
    <property type="molecule type" value="Genomic_DNA"/>
</dbReference>
<evidence type="ECO:0000313" key="2">
    <source>
        <dbReference type="Proteomes" id="UP000318571"/>
    </source>
</evidence>
<proteinExistence type="predicted"/>
<sequence>MIGADKENSMMAGSDPLQVAHGVFVRWLKDFQDKKMSPKRKNIMGLLKELNKPKPSLKRKLNSTDESDPIYPLKRITLKNPRERERLMRLKLMDLLCKWNNVMTVFPVDPRLIPSVLAQSQSGIPISNAVFKSQMMVLQSMLQRFVKSIPEYQSLCEHDQAQLWSQNGDMVNALVLAKCLSQQLPLSTKIWWLLLCMENSLDHITKSEQLQDLSQSMVLKFEFRQNMSTKDYNLMEKLIQDINSYSFSTCWLCFITYACVFQTTPNSRCQCDQPDDRVNFGVSILDIVSCLGWKQSGFLTFLENLKEFSLIVKNSEMAEKVDRPLIEPFSYVEQMNVTAMVTDVANSFRDISMGPDMVQEMLMMSLNVPTSKRFHNQVLMVWHKRFHVIMNKFENFFELDSPLKETLVTEGMLQSLGMLVYWLEFLKCPWEQANFILGGADLLQYKQLFASHKGLKPTPFKLADFLEPGEELEVERVQHTVQSGYEGLRMLVNDWETFCLVLLFVLFQPAWKTNKSEFKGAGKLSSWFETILIRKTLFKSQKALEKLQMIDHLASAVNYVLKLR</sequence>
<dbReference type="AlphaFoldDB" id="A0A553PRY9"/>
<protein>
    <submittedName>
        <fullName evidence="1">Uncharacterized protein</fullName>
    </submittedName>
</protein>